<proteinExistence type="predicted"/>
<evidence type="ECO:0000313" key="2">
    <source>
        <dbReference type="EMBL" id="KAB0875679.1"/>
    </source>
</evidence>
<reference evidence="2 4" key="1">
    <citation type="submission" date="2019-09" db="EMBL/GenBank/DDBJ databases">
        <title>Prevalence, distribution, and phylogeny of type two toxin-antitoxin genes possessed by Cronobacter species where C. sakazakii homologs follow sequence type lineages.</title>
        <authorList>
            <person name="Finkelstein S."/>
            <person name="Negrete F."/>
            <person name="Jang H."/>
            <person name="Gopinath G.R."/>
            <person name="Tall B.D."/>
        </authorList>
    </citation>
    <scope>NUCLEOTIDE SEQUENCE [LARGE SCALE GENOMIC DNA]</scope>
    <source>
        <strain evidence="2 4">MOD1_Comp4</strain>
    </source>
</reference>
<organism evidence="3 5">
    <name type="scientific">Cronobacter sakazakii</name>
    <name type="common">Enterobacter sakazakii</name>
    <dbReference type="NCBI Taxonomy" id="28141"/>
    <lineage>
        <taxon>Bacteria</taxon>
        <taxon>Pseudomonadati</taxon>
        <taxon>Pseudomonadota</taxon>
        <taxon>Gammaproteobacteria</taxon>
        <taxon>Enterobacterales</taxon>
        <taxon>Enterobacteriaceae</taxon>
        <taxon>Cronobacter</taxon>
    </lineage>
</organism>
<dbReference type="GeneID" id="56732179"/>
<evidence type="ECO:0000313" key="5">
    <source>
        <dbReference type="Proteomes" id="UP000548673"/>
    </source>
</evidence>
<keyword evidence="1" id="KW-0732">Signal</keyword>
<protein>
    <submittedName>
        <fullName evidence="3">DUF1120 domain-containing protein</fullName>
    </submittedName>
</protein>
<reference evidence="3 5" key="2">
    <citation type="submission" date="2020-05" db="EMBL/GenBank/DDBJ databases">
        <title>The draft genome of Cronobacter sakazakii strain 145005.</title>
        <authorList>
            <person name="Yang J."/>
            <person name="Liu L."/>
            <person name="Feng Y."/>
            <person name="Zong Z."/>
        </authorList>
    </citation>
    <scope>NUCLEOTIDE SEQUENCE [LARGE SCALE GENOMIC DNA]</scope>
    <source>
        <strain evidence="3 5">145005</strain>
    </source>
</reference>
<dbReference type="Proteomes" id="UP000439917">
    <property type="component" value="Unassembled WGS sequence"/>
</dbReference>
<dbReference type="EMBL" id="JABTXY010000023">
    <property type="protein sequence ID" value="NYV42295.1"/>
    <property type="molecule type" value="Genomic_DNA"/>
</dbReference>
<feature type="chain" id="PRO_5041186586" evidence="1">
    <location>
        <begin position="22"/>
        <end position="232"/>
    </location>
</feature>
<accession>A0A853H6Q3</accession>
<evidence type="ECO:0000256" key="1">
    <source>
        <dbReference type="SAM" id="SignalP"/>
    </source>
</evidence>
<gene>
    <name evidence="2" type="ORF">FZI38_19395</name>
    <name evidence="3" type="ORF">HRR37_07885</name>
</gene>
<dbReference type="Proteomes" id="UP000548673">
    <property type="component" value="Unassembled WGS sequence"/>
</dbReference>
<dbReference type="AlphaFoldDB" id="A0A853H6Q3"/>
<dbReference type="RefSeq" id="WP_050568229.1">
    <property type="nucleotide sequence ID" value="NZ_CP027107.1"/>
</dbReference>
<dbReference type="InterPro" id="IPR010546">
    <property type="entry name" value="DUF1120"/>
</dbReference>
<evidence type="ECO:0000313" key="4">
    <source>
        <dbReference type="Proteomes" id="UP000439917"/>
    </source>
</evidence>
<dbReference type="Pfam" id="PF06551">
    <property type="entry name" value="DUF1120"/>
    <property type="match status" value="1"/>
</dbReference>
<evidence type="ECO:0000313" key="3">
    <source>
        <dbReference type="EMBL" id="NYV42295.1"/>
    </source>
</evidence>
<sequence>MFNKTLLIGAGLMAMVSAAHATDSVDLNVKGTLVNGSCTPTLSGNGVVDFGHTPLGNLSKTDTNQLGGRSSLVLTITCDSAMPLGWTMVDNRNDSVQVLTIKNGKWDGSDVTGAEYEFGLGKTAGGVKIGAYSVYVDKANVLADGVNAKMMYTDGDPTDKTKWVVSGAGEVKSNSSRVYSVEAESSSDGTVLPAKVTTWPIKVAAAIQGTDTLAISDDTNLDGSATISLVYI</sequence>
<comment type="caution">
    <text evidence="3">The sequence shown here is derived from an EMBL/GenBank/DDBJ whole genome shotgun (WGS) entry which is preliminary data.</text>
</comment>
<feature type="signal peptide" evidence="1">
    <location>
        <begin position="1"/>
        <end position="21"/>
    </location>
</feature>
<dbReference type="EMBL" id="WAGF01000020">
    <property type="protein sequence ID" value="KAB0875679.1"/>
    <property type="molecule type" value="Genomic_DNA"/>
</dbReference>
<name>A0A853H6Q3_CROSK</name>